<sequence length="247" mass="28023">MKKIIAKNFSTGARDYKKFATIQKLSGENLAFSLGKISGSVLDIGAGRGELSRFFEDYVALDISPKMCELAKENGVKKVVCCNAENLPFEDSSIDNVVSNFALQWMDVEKVIKEVARIIKSGGIFGFAVPVEGSLSELFTAWQKSFIIYKGKQDKLFQFPSANLFIYCLRKYNFRVLKREIKTYTVLKDSPSEALKLITGIGARNPYRKTYFYPGKEFYKTFKMFFGKQSRKFPITYNVLTVISIAN</sequence>
<keyword evidence="3" id="KW-1185">Reference proteome</keyword>
<dbReference type="GO" id="GO:0032259">
    <property type="term" value="P:methylation"/>
    <property type="evidence" value="ECO:0007669"/>
    <property type="project" value="UniProtKB-KW"/>
</dbReference>
<dbReference type="CDD" id="cd02440">
    <property type="entry name" value="AdoMet_MTases"/>
    <property type="match status" value="1"/>
</dbReference>
<dbReference type="RefSeq" id="WP_089323641.1">
    <property type="nucleotide sequence ID" value="NZ_FZOB01000015.1"/>
</dbReference>
<organism evidence="2 3">
    <name type="scientific">Desulfurobacterium atlanticum</name>
    <dbReference type="NCBI Taxonomy" id="240169"/>
    <lineage>
        <taxon>Bacteria</taxon>
        <taxon>Pseudomonadati</taxon>
        <taxon>Aquificota</taxon>
        <taxon>Aquificia</taxon>
        <taxon>Desulfurobacteriales</taxon>
        <taxon>Desulfurobacteriaceae</taxon>
        <taxon>Desulfurobacterium</taxon>
    </lineage>
</organism>
<dbReference type="GO" id="GO:0008757">
    <property type="term" value="F:S-adenosylmethionine-dependent methyltransferase activity"/>
    <property type="evidence" value="ECO:0007669"/>
    <property type="project" value="InterPro"/>
</dbReference>
<evidence type="ECO:0000313" key="2">
    <source>
        <dbReference type="EMBL" id="SNR90548.1"/>
    </source>
</evidence>
<dbReference type="InterPro" id="IPR029063">
    <property type="entry name" value="SAM-dependent_MTases_sf"/>
</dbReference>
<dbReference type="AlphaFoldDB" id="A0A239A634"/>
<protein>
    <submittedName>
        <fullName evidence="2">Malonyl-CoA O-methyltransferase</fullName>
    </submittedName>
</protein>
<dbReference type="InterPro" id="IPR013216">
    <property type="entry name" value="Methyltransf_11"/>
</dbReference>
<reference evidence="3" key="1">
    <citation type="submission" date="2017-06" db="EMBL/GenBank/DDBJ databases">
        <authorList>
            <person name="Varghese N."/>
            <person name="Submissions S."/>
        </authorList>
    </citation>
    <scope>NUCLEOTIDE SEQUENCE [LARGE SCALE GENOMIC DNA]</scope>
    <source>
        <strain evidence="3">DSM 15668</strain>
    </source>
</reference>
<dbReference type="Gene3D" id="3.40.50.150">
    <property type="entry name" value="Vaccinia Virus protein VP39"/>
    <property type="match status" value="1"/>
</dbReference>
<dbReference type="Proteomes" id="UP000198405">
    <property type="component" value="Unassembled WGS sequence"/>
</dbReference>
<proteinExistence type="predicted"/>
<name>A0A239A634_9BACT</name>
<evidence type="ECO:0000313" key="3">
    <source>
        <dbReference type="Proteomes" id="UP000198405"/>
    </source>
</evidence>
<dbReference type="SUPFAM" id="SSF53335">
    <property type="entry name" value="S-adenosyl-L-methionine-dependent methyltransferases"/>
    <property type="match status" value="1"/>
</dbReference>
<dbReference type="Pfam" id="PF08241">
    <property type="entry name" value="Methyltransf_11"/>
    <property type="match status" value="1"/>
</dbReference>
<evidence type="ECO:0000259" key="1">
    <source>
        <dbReference type="Pfam" id="PF08241"/>
    </source>
</evidence>
<dbReference type="PANTHER" id="PTHR43591">
    <property type="entry name" value="METHYLTRANSFERASE"/>
    <property type="match status" value="1"/>
</dbReference>
<dbReference type="OrthoDB" id="9772751at2"/>
<keyword evidence="2" id="KW-0489">Methyltransferase</keyword>
<accession>A0A239A634</accession>
<dbReference type="EMBL" id="FZOB01000015">
    <property type="protein sequence ID" value="SNR90548.1"/>
    <property type="molecule type" value="Genomic_DNA"/>
</dbReference>
<keyword evidence="2" id="KW-0808">Transferase</keyword>
<gene>
    <name evidence="2" type="ORF">SAMN06265340_11522</name>
</gene>
<dbReference type="PANTHER" id="PTHR43591:SF24">
    <property type="entry name" value="2-METHOXY-6-POLYPRENYL-1,4-BENZOQUINOL METHYLASE, MITOCHONDRIAL"/>
    <property type="match status" value="1"/>
</dbReference>
<feature type="domain" description="Methyltransferase type 11" evidence="1">
    <location>
        <begin position="42"/>
        <end position="125"/>
    </location>
</feature>